<sequence>MADKRQKQDDGAERKARLAGQLRANLARRKAQARARRAGEADQRPDGLDPASAENGEDAPREGGQ</sequence>
<feature type="compositionally biased region" description="Basic and acidic residues" evidence="1">
    <location>
        <begin position="1"/>
        <end position="16"/>
    </location>
</feature>
<gene>
    <name evidence="2" type="ORF">GN330_00150</name>
</gene>
<accession>A0A844QAJ1</accession>
<evidence type="ECO:0000313" key="3">
    <source>
        <dbReference type="Proteomes" id="UP000463224"/>
    </source>
</evidence>
<evidence type="ECO:0000313" key="2">
    <source>
        <dbReference type="EMBL" id="MVA95664.1"/>
    </source>
</evidence>
<organism evidence="2 3">
    <name type="scientific">Nitratireductor arenosus</name>
    <dbReference type="NCBI Taxonomy" id="2682096"/>
    <lineage>
        <taxon>Bacteria</taxon>
        <taxon>Pseudomonadati</taxon>
        <taxon>Pseudomonadota</taxon>
        <taxon>Alphaproteobacteria</taxon>
        <taxon>Hyphomicrobiales</taxon>
        <taxon>Phyllobacteriaceae</taxon>
        <taxon>Nitratireductor</taxon>
    </lineage>
</organism>
<proteinExistence type="predicted"/>
<protein>
    <submittedName>
        <fullName evidence="2">Uncharacterized protein</fullName>
    </submittedName>
</protein>
<feature type="compositionally biased region" description="Basic residues" evidence="1">
    <location>
        <begin position="26"/>
        <end position="36"/>
    </location>
</feature>
<name>A0A844QAJ1_9HYPH</name>
<feature type="compositionally biased region" description="Basic and acidic residues" evidence="1">
    <location>
        <begin position="37"/>
        <end position="47"/>
    </location>
</feature>
<dbReference type="EMBL" id="WPHG01000001">
    <property type="protein sequence ID" value="MVA95664.1"/>
    <property type="molecule type" value="Genomic_DNA"/>
</dbReference>
<keyword evidence="3" id="KW-1185">Reference proteome</keyword>
<dbReference type="Proteomes" id="UP000463224">
    <property type="component" value="Unassembled WGS sequence"/>
</dbReference>
<feature type="region of interest" description="Disordered" evidence="1">
    <location>
        <begin position="1"/>
        <end position="65"/>
    </location>
</feature>
<evidence type="ECO:0000256" key="1">
    <source>
        <dbReference type="SAM" id="MobiDB-lite"/>
    </source>
</evidence>
<reference evidence="2 3" key="1">
    <citation type="submission" date="2019-12" db="EMBL/GenBank/DDBJ databases">
        <title>Nitratireductor arenosus sp. nov., Isolated from sea sand, Jeju island, South Korea.</title>
        <authorList>
            <person name="Kim W."/>
        </authorList>
    </citation>
    <scope>NUCLEOTIDE SEQUENCE [LARGE SCALE GENOMIC DNA]</scope>
    <source>
        <strain evidence="2 3">CAU 1489</strain>
    </source>
</reference>
<dbReference type="AlphaFoldDB" id="A0A844QAJ1"/>
<comment type="caution">
    <text evidence="2">The sequence shown here is derived from an EMBL/GenBank/DDBJ whole genome shotgun (WGS) entry which is preliminary data.</text>
</comment>
<dbReference type="RefSeq" id="WP_156710560.1">
    <property type="nucleotide sequence ID" value="NZ_WPHG01000001.1"/>
</dbReference>